<evidence type="ECO:0000256" key="1">
    <source>
        <dbReference type="ARBA" id="ARBA00006104"/>
    </source>
</evidence>
<dbReference type="Pfam" id="PF01734">
    <property type="entry name" value="Patatin"/>
    <property type="match status" value="1"/>
</dbReference>
<accession>A0ABV2AJ94</accession>
<comment type="caution">
    <text evidence="7">The sequence shown here is derived from an EMBL/GenBank/DDBJ whole genome shotgun (WGS) entry which is preliminary data.</text>
</comment>
<keyword evidence="3 5" id="KW-0442">Lipid degradation</keyword>
<evidence type="ECO:0000313" key="7">
    <source>
        <dbReference type="EMBL" id="MES1919745.1"/>
    </source>
</evidence>
<evidence type="ECO:0000256" key="5">
    <source>
        <dbReference type="PROSITE-ProRule" id="PRU01161"/>
    </source>
</evidence>
<dbReference type="InterPro" id="IPR050301">
    <property type="entry name" value="NTE"/>
</dbReference>
<dbReference type="Gene3D" id="3.40.1090.10">
    <property type="entry name" value="Cytosolic phospholipase A2 catalytic domain"/>
    <property type="match status" value="1"/>
</dbReference>
<dbReference type="PANTHER" id="PTHR14226">
    <property type="entry name" value="NEUROPATHY TARGET ESTERASE/SWISS CHEESE D.MELANOGASTER"/>
    <property type="match status" value="1"/>
</dbReference>
<sequence length="371" mass="41372">MVTEIKNSEDITKQRKIKFFEKIISDNGETAICLSGGAKLSFFHIGLILELVKTDLLPNIISGTSGGAISAAFICVRSNSEIVQMKNETNILKDIFQTSLARVARKNGSLLEKENFTKRIKELCLGNTTFKEAYRKTGKVLNIPATKLNSNKDPVMLNYRNSPDVCIWSAVMASTALPKVLPPGELFVKRQNGSIEPYNSLGKLWLDGSYQSDVPLRQLREKFNVTYTIVSQTNPHVAPFALQNTGSGGEPPEHRSGNGLKGGFVLSALEIFLRIEMRKWIIVLQKLGIVPLLGGYDLSQIVVQKFSGTVTIYANLGMFDYLNILLTATEKEVLSLVERGKKAFWPKRKMISNRVLLEKTLKKFLADLRDD</sequence>
<evidence type="ECO:0000256" key="2">
    <source>
        <dbReference type="ARBA" id="ARBA00022801"/>
    </source>
</evidence>
<dbReference type="Proteomes" id="UP001439008">
    <property type="component" value="Unassembled WGS sequence"/>
</dbReference>
<organism evidence="7 8">
    <name type="scientific">Bonamia ostreae</name>
    <dbReference type="NCBI Taxonomy" id="126728"/>
    <lineage>
        <taxon>Eukaryota</taxon>
        <taxon>Sar</taxon>
        <taxon>Rhizaria</taxon>
        <taxon>Endomyxa</taxon>
        <taxon>Ascetosporea</taxon>
        <taxon>Haplosporida</taxon>
        <taxon>Bonamia</taxon>
    </lineage>
</organism>
<comment type="caution">
    <text evidence="5">Lacks conserved residue(s) required for the propagation of feature annotation.</text>
</comment>
<gene>
    <name evidence="7" type="ORF">MHBO_001522</name>
</gene>
<protein>
    <recommendedName>
        <fullName evidence="6">PNPLA domain-containing protein</fullName>
    </recommendedName>
</protein>
<keyword evidence="8" id="KW-1185">Reference proteome</keyword>
<keyword evidence="2 5" id="KW-0378">Hydrolase</keyword>
<feature type="domain" description="PNPLA" evidence="6">
    <location>
        <begin position="32"/>
        <end position="220"/>
    </location>
</feature>
<dbReference type="EMBL" id="JBDODL010000387">
    <property type="protein sequence ID" value="MES1919745.1"/>
    <property type="molecule type" value="Genomic_DNA"/>
</dbReference>
<evidence type="ECO:0000313" key="8">
    <source>
        <dbReference type="Proteomes" id="UP001439008"/>
    </source>
</evidence>
<feature type="active site" description="Proton acceptor" evidence="5">
    <location>
        <position position="207"/>
    </location>
</feature>
<evidence type="ECO:0000256" key="4">
    <source>
        <dbReference type="ARBA" id="ARBA00023098"/>
    </source>
</evidence>
<proteinExistence type="inferred from homology"/>
<keyword evidence="4 5" id="KW-0443">Lipid metabolism</keyword>
<dbReference type="PANTHER" id="PTHR14226:SF66">
    <property type="entry name" value="TRIACYLGLYCEROL LIPASE PTL2"/>
    <property type="match status" value="1"/>
</dbReference>
<feature type="active site" description="Nucleophile" evidence="5">
    <location>
        <position position="65"/>
    </location>
</feature>
<evidence type="ECO:0000259" key="6">
    <source>
        <dbReference type="PROSITE" id="PS51635"/>
    </source>
</evidence>
<evidence type="ECO:0000256" key="3">
    <source>
        <dbReference type="ARBA" id="ARBA00022963"/>
    </source>
</evidence>
<dbReference type="InterPro" id="IPR002641">
    <property type="entry name" value="PNPLA_dom"/>
</dbReference>
<dbReference type="PROSITE" id="PS51635">
    <property type="entry name" value="PNPLA"/>
    <property type="match status" value="1"/>
</dbReference>
<name>A0ABV2AJ94_9EUKA</name>
<reference evidence="7 8" key="1">
    <citation type="journal article" date="2024" name="BMC Biol.">
        <title>Comparative genomics of Ascetosporea gives new insight into the evolutionary basis for animal parasitism in Rhizaria.</title>
        <authorList>
            <person name="Hiltunen Thoren M."/>
            <person name="Onut-Brannstrom I."/>
            <person name="Alfjorden A."/>
            <person name="Peckova H."/>
            <person name="Swords F."/>
            <person name="Hooper C."/>
            <person name="Holzer A.S."/>
            <person name="Bass D."/>
            <person name="Burki F."/>
        </authorList>
    </citation>
    <scope>NUCLEOTIDE SEQUENCE [LARGE SCALE GENOMIC DNA]</scope>
    <source>
        <strain evidence="7">20-A016</strain>
    </source>
</reference>
<feature type="short sequence motif" description="GXSXG" evidence="5">
    <location>
        <begin position="63"/>
        <end position="67"/>
    </location>
</feature>
<dbReference type="SUPFAM" id="SSF52151">
    <property type="entry name" value="FabD/lysophospholipase-like"/>
    <property type="match status" value="1"/>
</dbReference>
<dbReference type="InterPro" id="IPR016035">
    <property type="entry name" value="Acyl_Trfase/lysoPLipase"/>
</dbReference>
<comment type="similarity">
    <text evidence="1">Belongs to the PLPL family.</text>
</comment>